<keyword evidence="3 9" id="KW-0813">Transport</keyword>
<dbReference type="Proteomes" id="UP000694941">
    <property type="component" value="Unplaced"/>
</dbReference>
<keyword evidence="7 9" id="KW-0472">Membrane</keyword>
<name>A0ABM1S224_LIMPO</name>
<accession>A0ABM1S224</accession>
<dbReference type="PANTHER" id="PTHR11958:SF63">
    <property type="entry name" value="AMINO ACID TRANSPORTER"/>
    <property type="match status" value="1"/>
</dbReference>
<evidence type="ECO:0000256" key="1">
    <source>
        <dbReference type="ARBA" id="ARBA00004141"/>
    </source>
</evidence>
<evidence type="ECO:0000313" key="10">
    <source>
        <dbReference type="Proteomes" id="UP000694941"/>
    </source>
</evidence>
<keyword evidence="5 9" id="KW-0769">Symport</keyword>
<evidence type="ECO:0000256" key="7">
    <source>
        <dbReference type="ARBA" id="ARBA00023136"/>
    </source>
</evidence>
<protein>
    <recommendedName>
        <fullName evidence="9">Amino acid transporter</fullName>
    </recommendedName>
</protein>
<dbReference type="InterPro" id="IPR050746">
    <property type="entry name" value="DAACS"/>
</dbReference>
<dbReference type="InterPro" id="IPR018107">
    <property type="entry name" value="Na-dicarboxylate_symporter_CS"/>
</dbReference>
<reference evidence="11" key="1">
    <citation type="submission" date="2025-08" db="UniProtKB">
        <authorList>
            <consortium name="RefSeq"/>
        </authorList>
    </citation>
    <scope>IDENTIFICATION</scope>
    <source>
        <tissue evidence="11">Muscle</tissue>
    </source>
</reference>
<keyword evidence="10" id="KW-1185">Reference proteome</keyword>
<dbReference type="SUPFAM" id="SSF118215">
    <property type="entry name" value="Proton glutamate symport protein"/>
    <property type="match status" value="1"/>
</dbReference>
<keyword evidence="4 9" id="KW-0812">Transmembrane</keyword>
<comment type="similarity">
    <text evidence="2 9">Belongs to the dicarboxylate/amino acid:cation symporter (DAACS) (TC 2.A.23) family.</text>
</comment>
<evidence type="ECO:0000256" key="3">
    <source>
        <dbReference type="ARBA" id="ARBA00022448"/>
    </source>
</evidence>
<evidence type="ECO:0000256" key="4">
    <source>
        <dbReference type="ARBA" id="ARBA00022692"/>
    </source>
</evidence>
<dbReference type="InterPro" id="IPR036458">
    <property type="entry name" value="Na:dicarbo_symporter_sf"/>
</dbReference>
<dbReference type="GeneID" id="106478375"/>
<dbReference type="PROSITE" id="PS00714">
    <property type="entry name" value="NA_DICARBOXYL_SYMP_2"/>
    <property type="match status" value="1"/>
</dbReference>
<feature type="transmembrane region" description="Helical" evidence="9">
    <location>
        <begin position="112"/>
        <end position="135"/>
    </location>
</feature>
<comment type="caution">
    <text evidence="9">Lacks conserved residue(s) required for the propagation of feature annotation.</text>
</comment>
<evidence type="ECO:0000256" key="8">
    <source>
        <dbReference type="ARBA" id="ARBA00023180"/>
    </source>
</evidence>
<keyword evidence="8" id="KW-0325">Glycoprotein</keyword>
<evidence type="ECO:0000256" key="2">
    <source>
        <dbReference type="ARBA" id="ARBA00006148"/>
    </source>
</evidence>
<evidence type="ECO:0000313" key="11">
    <source>
        <dbReference type="RefSeq" id="XP_022237679.1"/>
    </source>
</evidence>
<evidence type="ECO:0000256" key="9">
    <source>
        <dbReference type="RuleBase" id="RU361216"/>
    </source>
</evidence>
<dbReference type="RefSeq" id="XP_022237679.1">
    <property type="nucleotide sequence ID" value="XM_022381971.1"/>
</dbReference>
<dbReference type="InterPro" id="IPR001991">
    <property type="entry name" value="Na-dicarboxylate_symporter"/>
</dbReference>
<comment type="subcellular location">
    <subcellularLocation>
        <location evidence="1 9">Membrane</location>
        <topology evidence="1 9">Multi-pass membrane protein</topology>
    </subcellularLocation>
</comment>
<organism evidence="10 11">
    <name type="scientific">Limulus polyphemus</name>
    <name type="common">Atlantic horseshoe crab</name>
    <dbReference type="NCBI Taxonomy" id="6850"/>
    <lineage>
        <taxon>Eukaryota</taxon>
        <taxon>Metazoa</taxon>
        <taxon>Ecdysozoa</taxon>
        <taxon>Arthropoda</taxon>
        <taxon>Chelicerata</taxon>
        <taxon>Merostomata</taxon>
        <taxon>Xiphosura</taxon>
        <taxon>Limulidae</taxon>
        <taxon>Limulus</taxon>
    </lineage>
</organism>
<evidence type="ECO:0000256" key="5">
    <source>
        <dbReference type="ARBA" id="ARBA00022847"/>
    </source>
</evidence>
<keyword evidence="6 9" id="KW-1133">Transmembrane helix</keyword>
<dbReference type="Pfam" id="PF00375">
    <property type="entry name" value="SDF"/>
    <property type="match status" value="1"/>
</dbReference>
<feature type="transmembrane region" description="Helical" evidence="9">
    <location>
        <begin position="70"/>
        <end position="91"/>
    </location>
</feature>
<dbReference type="PRINTS" id="PR00173">
    <property type="entry name" value="EDTRNSPORT"/>
</dbReference>
<gene>
    <name evidence="11" type="primary">LOC106478375</name>
</gene>
<feature type="transmembrane region" description="Helical" evidence="9">
    <location>
        <begin position="147"/>
        <end position="173"/>
    </location>
</feature>
<sequence>MESVEKNARESTTADTLMDLVRNMFPPNLFQATIEQYKTVITHPESSENDTFRENVTEVSKDEWDISGEFISSTNILGLVVFSLVLGVTLANMEDKGKPLLDMITSISEAMMLITAKVVWFTPIGVLFLIVAKLIEMEDLSVVAGQLGLFTVTILAGFFIHGVIILPAIYSVITKTWPFSFIYNMSQALMTAFGTASSSATLPVTISCLEQKNKVDPRVSRFCLPIGATVNMDGTALYEAVAAIFVAQLRNVPLTAGNIIAISITSTAASIGAAGIPQAALVTVVLVLNVVGLPPEDATLVFVVDWFM</sequence>
<dbReference type="Gene3D" id="1.10.3860.10">
    <property type="entry name" value="Sodium:dicarboxylate symporter"/>
    <property type="match status" value="1"/>
</dbReference>
<evidence type="ECO:0000256" key="6">
    <source>
        <dbReference type="ARBA" id="ARBA00022989"/>
    </source>
</evidence>
<dbReference type="PANTHER" id="PTHR11958">
    <property type="entry name" value="SODIUM/DICARBOXYLATE SYMPORTER-RELATED"/>
    <property type="match status" value="1"/>
</dbReference>
<proteinExistence type="inferred from homology"/>